<feature type="compositionally biased region" description="Pro residues" evidence="1">
    <location>
        <begin position="152"/>
        <end position="163"/>
    </location>
</feature>
<feature type="region of interest" description="Disordered" evidence="1">
    <location>
        <begin position="59"/>
        <end position="80"/>
    </location>
</feature>
<feature type="region of interest" description="Disordered" evidence="1">
    <location>
        <begin position="128"/>
        <end position="218"/>
    </location>
</feature>
<feature type="region of interest" description="Disordered" evidence="1">
    <location>
        <begin position="274"/>
        <end position="296"/>
    </location>
</feature>
<feature type="compositionally biased region" description="Basic and acidic residues" evidence="1">
    <location>
        <begin position="207"/>
        <end position="218"/>
    </location>
</feature>
<feature type="compositionally biased region" description="Basic and acidic residues" evidence="1">
    <location>
        <begin position="287"/>
        <end position="296"/>
    </location>
</feature>
<dbReference type="AlphaFoldDB" id="A0A1I8JNR8"/>
<organism evidence="2 3">
    <name type="scientific">Macrostomum lignano</name>
    <dbReference type="NCBI Taxonomy" id="282301"/>
    <lineage>
        <taxon>Eukaryota</taxon>
        <taxon>Metazoa</taxon>
        <taxon>Spiralia</taxon>
        <taxon>Lophotrochozoa</taxon>
        <taxon>Platyhelminthes</taxon>
        <taxon>Rhabditophora</taxon>
        <taxon>Macrostomorpha</taxon>
        <taxon>Macrostomida</taxon>
        <taxon>Macrostomidae</taxon>
        <taxon>Macrostomum</taxon>
    </lineage>
</organism>
<accession>A0A1I8JNR8</accession>
<reference evidence="3" key="1">
    <citation type="submission" date="2016-11" db="UniProtKB">
        <authorList>
            <consortium name="WormBaseParasite"/>
        </authorList>
    </citation>
    <scope>IDENTIFICATION</scope>
</reference>
<feature type="compositionally biased region" description="Basic and acidic residues" evidence="1">
    <location>
        <begin position="1"/>
        <end position="11"/>
    </location>
</feature>
<evidence type="ECO:0000313" key="2">
    <source>
        <dbReference type="Proteomes" id="UP000095280"/>
    </source>
</evidence>
<sequence>VEKLRQSEAKLESISAESSAKDQQLLELQRRLDEADCWQSKLEAKETELTELRQQIANKKAENAQKIHSSENRATAAEAEAEIARRNVADLQGRLEVLKRDLEDEKDAYRRKLEERRLENRRNLEAAENSRLAERAKAPTGDKVEQLQLPPRATPPTPQPQPPRLSSRASTCSTASATVKAGTKRQRSGDPEDEDWRRGRRGGWSIQEDKTGSGADHADNWRYGWQLARLLRAAKLPPGLRMMGFWSIGSSVPSSALTSPDGADVGAPGVARAAVGGRSGASGPGHSSKEASRSASLRRECLQGLVANRTCRGRHARAASGAGVQHFQAGHRSAAFGCCRSTREQQGRTRAAEAAGKKRINEIHRSFADKDASSLCELEILASFKAVGGQRSGLSRLSARHHLVLAHKRCNFWVGFDGDWTATYWLSGKYRGKLEGLAGDCDDGHGKDESRQLGCPRPAAVRGRLYTGCSRVINGKDGCFNREVLRPCIADACSAEGALRKKILCTSFYLQSRRCARHHKPLSWRHPKRM</sequence>
<dbReference type="Proteomes" id="UP000095280">
    <property type="component" value="Unplaced"/>
</dbReference>
<evidence type="ECO:0000313" key="3">
    <source>
        <dbReference type="WBParaSite" id="snap_masked-unitig_22807-processed-gene-0.0-mRNA-1"/>
    </source>
</evidence>
<feature type="compositionally biased region" description="Basic and acidic residues" evidence="1">
    <location>
        <begin position="131"/>
        <end position="145"/>
    </location>
</feature>
<feature type="region of interest" description="Disordered" evidence="1">
    <location>
        <begin position="1"/>
        <end position="22"/>
    </location>
</feature>
<keyword evidence="2" id="KW-1185">Reference proteome</keyword>
<feature type="compositionally biased region" description="Basic and acidic residues" evidence="1">
    <location>
        <begin position="59"/>
        <end position="71"/>
    </location>
</feature>
<protein>
    <submittedName>
        <fullName evidence="3">TRAF-type domain-containing protein</fullName>
    </submittedName>
</protein>
<name>A0A1I8JNR8_9PLAT</name>
<proteinExistence type="predicted"/>
<feature type="compositionally biased region" description="Low complexity" evidence="1">
    <location>
        <begin position="164"/>
        <end position="178"/>
    </location>
</feature>
<evidence type="ECO:0000256" key="1">
    <source>
        <dbReference type="SAM" id="MobiDB-lite"/>
    </source>
</evidence>
<dbReference type="WBParaSite" id="snap_masked-unitig_22807-processed-gene-0.0-mRNA-1">
    <property type="protein sequence ID" value="snap_masked-unitig_22807-processed-gene-0.0-mRNA-1"/>
    <property type="gene ID" value="snap_masked-unitig_22807-processed-gene-0.0"/>
</dbReference>